<proteinExistence type="predicted"/>
<name>A0A6J5N7N9_9CAUD</name>
<organism evidence="1">
    <name type="scientific">uncultured Caudovirales phage</name>
    <dbReference type="NCBI Taxonomy" id="2100421"/>
    <lineage>
        <taxon>Viruses</taxon>
        <taxon>Duplodnaviria</taxon>
        <taxon>Heunggongvirae</taxon>
        <taxon>Uroviricota</taxon>
        <taxon>Caudoviricetes</taxon>
        <taxon>Peduoviridae</taxon>
        <taxon>Maltschvirus</taxon>
        <taxon>Maltschvirus maltsch</taxon>
    </lineage>
</organism>
<dbReference type="EMBL" id="LR796641">
    <property type="protein sequence ID" value="CAB4155650.1"/>
    <property type="molecule type" value="Genomic_DNA"/>
</dbReference>
<gene>
    <name evidence="1" type="ORF">UFOVP668_11</name>
</gene>
<protein>
    <submittedName>
        <fullName evidence="1">Uncharacterized protein</fullName>
    </submittedName>
</protein>
<evidence type="ECO:0000313" key="1">
    <source>
        <dbReference type="EMBL" id="CAB4155650.1"/>
    </source>
</evidence>
<reference evidence="1" key="1">
    <citation type="submission" date="2020-04" db="EMBL/GenBank/DDBJ databases">
        <authorList>
            <person name="Chiriac C."/>
            <person name="Salcher M."/>
            <person name="Ghai R."/>
            <person name="Kavagutti S V."/>
        </authorList>
    </citation>
    <scope>NUCLEOTIDE SEQUENCE</scope>
</reference>
<sequence>MAINSLSTGFRPGVCTSSTRPTAPYEGQTIYETDTDLLRTWNGSAWKTLAAAAPSQGAILQVVHGSTGSQNSSTSTTYIDSNLTATITPQSSSSLVLVTYSQNLYTNASATGVGLRLVRTSTVLRTDVDLSYGASSGILAQQSFIYLDSPATTSATTYKTQFCRSLGSGTAFVQANSANQQGNIVLYEVSA</sequence>
<accession>A0A6J5N7N9</accession>